<comment type="caution">
    <text evidence="1">The sequence shown here is derived from an EMBL/GenBank/DDBJ whole genome shotgun (WGS) entry which is preliminary data.</text>
</comment>
<evidence type="ECO:0000313" key="1">
    <source>
        <dbReference type="EMBL" id="GFR21638.1"/>
    </source>
</evidence>
<protein>
    <submittedName>
        <fullName evidence="1">Uncharacterized protein</fullName>
    </submittedName>
</protein>
<evidence type="ECO:0000313" key="2">
    <source>
        <dbReference type="Proteomes" id="UP000887116"/>
    </source>
</evidence>
<keyword evidence="2" id="KW-1185">Reference proteome</keyword>
<dbReference type="EMBL" id="BMAO01018170">
    <property type="protein sequence ID" value="GFR21638.1"/>
    <property type="molecule type" value="Genomic_DNA"/>
</dbReference>
<accession>A0A8X6JDW4</accession>
<gene>
    <name evidence="1" type="ORF">TNCT_344411</name>
</gene>
<organism evidence="1 2">
    <name type="scientific">Trichonephila clavata</name>
    <name type="common">Joro spider</name>
    <name type="synonym">Nephila clavata</name>
    <dbReference type="NCBI Taxonomy" id="2740835"/>
    <lineage>
        <taxon>Eukaryota</taxon>
        <taxon>Metazoa</taxon>
        <taxon>Ecdysozoa</taxon>
        <taxon>Arthropoda</taxon>
        <taxon>Chelicerata</taxon>
        <taxon>Arachnida</taxon>
        <taxon>Araneae</taxon>
        <taxon>Araneomorphae</taxon>
        <taxon>Entelegynae</taxon>
        <taxon>Araneoidea</taxon>
        <taxon>Nephilidae</taxon>
        <taxon>Trichonephila</taxon>
    </lineage>
</organism>
<name>A0A8X6JDW4_TRICU</name>
<reference evidence="1" key="1">
    <citation type="submission" date="2020-07" db="EMBL/GenBank/DDBJ databases">
        <title>Multicomponent nature underlies the extraordinary mechanical properties of spider dragline silk.</title>
        <authorList>
            <person name="Kono N."/>
            <person name="Nakamura H."/>
            <person name="Mori M."/>
            <person name="Yoshida Y."/>
            <person name="Ohtoshi R."/>
            <person name="Malay A.D."/>
            <person name="Moran D.A.P."/>
            <person name="Tomita M."/>
            <person name="Numata K."/>
            <person name="Arakawa K."/>
        </authorList>
    </citation>
    <scope>NUCLEOTIDE SEQUENCE</scope>
</reference>
<proteinExistence type="predicted"/>
<sequence>MAMYLIYLQISGFCPPQKKCISGRNTNATFTSGAQPETPLLRDGYQQEDLHSSPSSFFVNFFPSSLHLRKLNSKIFPCLFFVSPLNMCLAAKARLSVSGAANGIPCFC</sequence>
<dbReference type="AlphaFoldDB" id="A0A8X6JDW4"/>
<dbReference type="Proteomes" id="UP000887116">
    <property type="component" value="Unassembled WGS sequence"/>
</dbReference>